<dbReference type="InterPro" id="IPR025724">
    <property type="entry name" value="GAG-pre-integrase_dom"/>
</dbReference>
<dbReference type="Proteomes" id="UP000235392">
    <property type="component" value="Unassembled WGS sequence"/>
</dbReference>
<gene>
    <name evidence="2" type="ORF">PCASD_07554</name>
</gene>
<dbReference type="Pfam" id="PF13976">
    <property type="entry name" value="gag_pre-integrs"/>
    <property type="match status" value="1"/>
</dbReference>
<dbReference type="EMBL" id="PGCI01000605">
    <property type="protein sequence ID" value="PLW24696.1"/>
    <property type="molecule type" value="Genomic_DNA"/>
</dbReference>
<reference evidence="2 3" key="1">
    <citation type="submission" date="2017-11" db="EMBL/GenBank/DDBJ databases">
        <title>De novo assembly and phasing of dikaryotic genomes from two isolates of Puccinia coronata f. sp. avenae, the causal agent of oat crown rust.</title>
        <authorList>
            <person name="Miller M.E."/>
            <person name="Zhang Y."/>
            <person name="Omidvar V."/>
            <person name="Sperschneider J."/>
            <person name="Schwessinger B."/>
            <person name="Raley C."/>
            <person name="Palmer J.M."/>
            <person name="Garnica D."/>
            <person name="Upadhyaya N."/>
            <person name="Rathjen J."/>
            <person name="Taylor J.M."/>
            <person name="Park R.F."/>
            <person name="Dodds P.N."/>
            <person name="Hirsch C.D."/>
            <person name="Kianian S.F."/>
            <person name="Figueroa M."/>
        </authorList>
    </citation>
    <scope>NUCLEOTIDE SEQUENCE [LARGE SCALE GENOMIC DNA]</scope>
    <source>
        <strain evidence="2">12SD80</strain>
    </source>
</reference>
<evidence type="ECO:0000259" key="1">
    <source>
        <dbReference type="Pfam" id="PF13976"/>
    </source>
</evidence>
<accession>A0A2N5TGR4</accession>
<sequence>MTLHYQHRTFRTTFANNCWTLLTSKATPPLQNQIILSSMTSRLSMECVKWHERLGHANDRIVKAFIKRFVPESKQPDWKPFFCEKCILAKATGHHFLPPSIVPKDEPLNLFVSDVRGPFDPDIKI</sequence>
<organism evidence="2 3">
    <name type="scientific">Puccinia coronata f. sp. avenae</name>
    <dbReference type="NCBI Taxonomy" id="200324"/>
    <lineage>
        <taxon>Eukaryota</taxon>
        <taxon>Fungi</taxon>
        <taxon>Dikarya</taxon>
        <taxon>Basidiomycota</taxon>
        <taxon>Pucciniomycotina</taxon>
        <taxon>Pucciniomycetes</taxon>
        <taxon>Pucciniales</taxon>
        <taxon>Pucciniaceae</taxon>
        <taxon>Puccinia</taxon>
    </lineage>
</organism>
<dbReference type="AlphaFoldDB" id="A0A2N5TGR4"/>
<evidence type="ECO:0000313" key="3">
    <source>
        <dbReference type="Proteomes" id="UP000235392"/>
    </source>
</evidence>
<name>A0A2N5TGR4_9BASI</name>
<protein>
    <recommendedName>
        <fullName evidence="1">GAG-pre-integrase domain-containing protein</fullName>
    </recommendedName>
</protein>
<feature type="domain" description="GAG-pre-integrase" evidence="1">
    <location>
        <begin position="47"/>
        <end position="90"/>
    </location>
</feature>
<proteinExistence type="predicted"/>
<comment type="caution">
    <text evidence="2">The sequence shown here is derived from an EMBL/GenBank/DDBJ whole genome shotgun (WGS) entry which is preliminary data.</text>
</comment>
<evidence type="ECO:0000313" key="2">
    <source>
        <dbReference type="EMBL" id="PLW24696.1"/>
    </source>
</evidence>